<feature type="signal peptide" evidence="8">
    <location>
        <begin position="1"/>
        <end position="19"/>
    </location>
</feature>
<proteinExistence type="inferred from homology"/>
<reference evidence="10 11" key="1">
    <citation type="submission" date="2016-11" db="EMBL/GenBank/DDBJ databases">
        <authorList>
            <person name="Jaros S."/>
            <person name="Januszkiewicz K."/>
            <person name="Wedrychowicz H."/>
        </authorList>
    </citation>
    <scope>NUCLEOTIDE SEQUENCE [LARGE SCALE GENOMIC DNA]</scope>
    <source>
        <strain evidence="10 11">DSM 24574</strain>
    </source>
</reference>
<dbReference type="SUPFAM" id="SSF53187">
    <property type="entry name" value="Zn-dependent exopeptidases"/>
    <property type="match status" value="1"/>
</dbReference>
<evidence type="ECO:0000313" key="11">
    <source>
        <dbReference type="Proteomes" id="UP000184212"/>
    </source>
</evidence>
<keyword evidence="8" id="KW-0732">Signal</keyword>
<dbReference type="Gene3D" id="3.40.630.10">
    <property type="entry name" value="Zn peptidases"/>
    <property type="match status" value="1"/>
</dbReference>
<keyword evidence="6" id="KW-0482">Metalloprotease</keyword>
<evidence type="ECO:0000256" key="3">
    <source>
        <dbReference type="ARBA" id="ARBA00022670"/>
    </source>
</evidence>
<dbReference type="SUPFAM" id="SSF52317">
    <property type="entry name" value="Class I glutamine amidotransferase-like"/>
    <property type="match status" value="1"/>
</dbReference>
<dbReference type="EMBL" id="FQWQ01000006">
    <property type="protein sequence ID" value="SHI00081.1"/>
    <property type="molecule type" value="Genomic_DNA"/>
</dbReference>
<dbReference type="CDD" id="cd06238">
    <property type="entry name" value="M14-like"/>
    <property type="match status" value="1"/>
</dbReference>
<dbReference type="GO" id="GO:0005615">
    <property type="term" value="C:extracellular space"/>
    <property type="evidence" value="ECO:0007669"/>
    <property type="project" value="TreeGrafter"/>
</dbReference>
<keyword evidence="10" id="KW-0121">Carboxypeptidase</keyword>
<dbReference type="CDD" id="cd03143">
    <property type="entry name" value="A4_beta-galactosidase_middle_domain"/>
    <property type="match status" value="1"/>
</dbReference>
<keyword evidence="3" id="KW-0645">Protease</keyword>
<protein>
    <submittedName>
        <fullName evidence="10">Zinc carboxypeptidase</fullName>
    </submittedName>
</protein>
<evidence type="ECO:0000259" key="9">
    <source>
        <dbReference type="PROSITE" id="PS52035"/>
    </source>
</evidence>
<name>A0A1M5XJU6_9BACT</name>
<comment type="cofactor">
    <cofactor evidence="1">
        <name>Zn(2+)</name>
        <dbReference type="ChEBI" id="CHEBI:29105"/>
    </cofactor>
</comment>
<dbReference type="OrthoDB" id="9758209at2"/>
<evidence type="ECO:0000256" key="4">
    <source>
        <dbReference type="ARBA" id="ARBA00022801"/>
    </source>
</evidence>
<sequence length="845" mass="96328">MKKIYLLAFLLITGSFVHAQKLLSPKEFLGYELGDRFTRHYKVMEYFKHVADVMPNVELITYGETYEHRPLVYAVVASAENFAIREQIRQDNLKRAGLLEGSPSADKKAIVWMSYNVHGNEASSLEAAMWTLYDLANPTNTKSQEWLKNTVVVLDPCINPDGRDRYANFYNQYFNSPANSSGDAKEHREPWPGGRANHYLFDLNRDWAWETQIESQQRLKVYQQWMPHVHIDFHEQGYNEPYYFAPAAEPFHEVITPWQREFQTTIGKNNAKHFDEHGWLYFTKERFDLYYPSYGDTYPTYNGAIGMTYEQGGGGYGGLSILGEEGDPLTLKDRIAHHYTSGLSTVEITSLNATRVVDEFEKYFRENNTAPTAPYKTYVIKGDNNIDKLNKITRWMDTHAIKYGHPAAGKASRGYEYQTQTTASFNLTTDDIVVNVYQPKSRFITTVFEPQSKLSDSVTYDITAWNLMYAYNLKAYAVNERINPGKAYQPKSANNATVAAAPYSYIFKYQSLNDVELLAGLLKAGVRVRYAEKSFTVGGQLFDPGTLIITRRNNENTSDFDNTVVNLAKSLDRKIYTSTTGFVDKGYDAGSPEIKFMKAPKIAVLFGEQTYSLSSGEIWHFFEQQIHYPITQLGTEYFKNVDLRKYDVLIVPEGNYRLFDEMVLEQVSTWVSGGGRLIVIANALNAFAEKKGFSLKPYTTDNEKNDVEKKEKDWKEKEALIRYENSERNQLSDAISGAIYKVTLDSSHPLAFGLKDTYYTLKTNELRFGYLEHGGNVGIIKGKAKPVQGFAGTRINKKLDNSLVFGVEQKGQGSVVYLADNPLFRCFWENGKLLFSNAVFMVGNH</sequence>
<dbReference type="PANTHER" id="PTHR11705">
    <property type="entry name" value="PROTEASE FAMILY M14 CARBOXYPEPTIDASE A,B"/>
    <property type="match status" value="1"/>
</dbReference>
<dbReference type="GO" id="GO:0004181">
    <property type="term" value="F:metallocarboxypeptidase activity"/>
    <property type="evidence" value="ECO:0007669"/>
    <property type="project" value="InterPro"/>
</dbReference>
<dbReference type="SMART" id="SM00631">
    <property type="entry name" value="Zn_pept"/>
    <property type="match status" value="1"/>
</dbReference>
<dbReference type="Pfam" id="PF00246">
    <property type="entry name" value="Peptidase_M14"/>
    <property type="match status" value="1"/>
</dbReference>
<keyword evidence="4" id="KW-0378">Hydrolase</keyword>
<accession>A0A1M5XJU6</accession>
<dbReference type="STRING" id="947013.SAMN04488109_6649"/>
<keyword evidence="5" id="KW-0862">Zinc</keyword>
<comment type="similarity">
    <text evidence="2 7">Belongs to the peptidase M14 family.</text>
</comment>
<evidence type="ECO:0000256" key="5">
    <source>
        <dbReference type="ARBA" id="ARBA00022833"/>
    </source>
</evidence>
<evidence type="ECO:0000256" key="1">
    <source>
        <dbReference type="ARBA" id="ARBA00001947"/>
    </source>
</evidence>
<evidence type="ECO:0000256" key="8">
    <source>
        <dbReference type="SAM" id="SignalP"/>
    </source>
</evidence>
<dbReference type="GO" id="GO:0006508">
    <property type="term" value="P:proteolysis"/>
    <property type="evidence" value="ECO:0007669"/>
    <property type="project" value="UniProtKB-KW"/>
</dbReference>
<evidence type="ECO:0000256" key="6">
    <source>
        <dbReference type="ARBA" id="ARBA00023049"/>
    </source>
</evidence>
<dbReference type="InterPro" id="IPR029062">
    <property type="entry name" value="Class_I_gatase-like"/>
</dbReference>
<dbReference type="PANTHER" id="PTHR11705:SF143">
    <property type="entry name" value="SLL0236 PROTEIN"/>
    <property type="match status" value="1"/>
</dbReference>
<organism evidence="10 11">
    <name type="scientific">Chryseolinea serpens</name>
    <dbReference type="NCBI Taxonomy" id="947013"/>
    <lineage>
        <taxon>Bacteria</taxon>
        <taxon>Pseudomonadati</taxon>
        <taxon>Bacteroidota</taxon>
        <taxon>Cytophagia</taxon>
        <taxon>Cytophagales</taxon>
        <taxon>Fulvivirgaceae</taxon>
        <taxon>Chryseolinea</taxon>
    </lineage>
</organism>
<dbReference type="AlphaFoldDB" id="A0A1M5XJU6"/>
<dbReference type="PROSITE" id="PS52035">
    <property type="entry name" value="PEPTIDASE_M14"/>
    <property type="match status" value="1"/>
</dbReference>
<feature type="domain" description="Peptidase M14" evidence="9">
    <location>
        <begin position="36"/>
        <end position="364"/>
    </location>
</feature>
<gene>
    <name evidence="10" type="ORF">SAMN04488109_6649</name>
</gene>
<dbReference type="RefSeq" id="WP_073143156.1">
    <property type="nucleotide sequence ID" value="NZ_FQWQ01000006.1"/>
</dbReference>
<dbReference type="GO" id="GO:0008270">
    <property type="term" value="F:zinc ion binding"/>
    <property type="evidence" value="ECO:0007669"/>
    <property type="project" value="InterPro"/>
</dbReference>
<comment type="caution">
    <text evidence="7">Lacks conserved residue(s) required for the propagation of feature annotation.</text>
</comment>
<dbReference type="InterPro" id="IPR000834">
    <property type="entry name" value="Peptidase_M14"/>
</dbReference>
<feature type="chain" id="PRO_5012906486" evidence="8">
    <location>
        <begin position="20"/>
        <end position="845"/>
    </location>
</feature>
<evidence type="ECO:0000313" key="10">
    <source>
        <dbReference type="EMBL" id="SHI00081.1"/>
    </source>
</evidence>
<keyword evidence="11" id="KW-1185">Reference proteome</keyword>
<dbReference type="Proteomes" id="UP000184212">
    <property type="component" value="Unassembled WGS sequence"/>
</dbReference>
<evidence type="ECO:0000256" key="7">
    <source>
        <dbReference type="PROSITE-ProRule" id="PRU01379"/>
    </source>
</evidence>
<evidence type="ECO:0000256" key="2">
    <source>
        <dbReference type="ARBA" id="ARBA00005988"/>
    </source>
</evidence>